<name>A0A0A9E068_ARUDO</name>
<organism evidence="2">
    <name type="scientific">Arundo donax</name>
    <name type="common">Giant reed</name>
    <name type="synonym">Donax arundinaceus</name>
    <dbReference type="NCBI Taxonomy" id="35708"/>
    <lineage>
        <taxon>Eukaryota</taxon>
        <taxon>Viridiplantae</taxon>
        <taxon>Streptophyta</taxon>
        <taxon>Embryophyta</taxon>
        <taxon>Tracheophyta</taxon>
        <taxon>Spermatophyta</taxon>
        <taxon>Magnoliopsida</taxon>
        <taxon>Liliopsida</taxon>
        <taxon>Poales</taxon>
        <taxon>Poaceae</taxon>
        <taxon>PACMAD clade</taxon>
        <taxon>Arundinoideae</taxon>
        <taxon>Arundineae</taxon>
        <taxon>Arundo</taxon>
    </lineage>
</organism>
<reference evidence="2" key="1">
    <citation type="submission" date="2014-09" db="EMBL/GenBank/DDBJ databases">
        <authorList>
            <person name="Magalhaes I.L.F."/>
            <person name="Oliveira U."/>
            <person name="Santos F.R."/>
            <person name="Vidigal T.H.D.A."/>
            <person name="Brescovit A.D."/>
            <person name="Santos A.J."/>
        </authorList>
    </citation>
    <scope>NUCLEOTIDE SEQUENCE</scope>
    <source>
        <tissue evidence="2">Shoot tissue taken approximately 20 cm above the soil surface</tissue>
    </source>
</reference>
<keyword evidence="1" id="KW-0812">Transmembrane</keyword>
<reference evidence="2" key="2">
    <citation type="journal article" date="2015" name="Data Brief">
        <title>Shoot transcriptome of the giant reed, Arundo donax.</title>
        <authorList>
            <person name="Barrero R.A."/>
            <person name="Guerrero F.D."/>
            <person name="Moolhuijzen P."/>
            <person name="Goolsby J.A."/>
            <person name="Tidwell J."/>
            <person name="Bellgard S.E."/>
            <person name="Bellgard M.I."/>
        </authorList>
    </citation>
    <scope>NUCLEOTIDE SEQUENCE</scope>
    <source>
        <tissue evidence="2">Shoot tissue taken approximately 20 cm above the soil surface</tissue>
    </source>
</reference>
<feature type="transmembrane region" description="Helical" evidence="1">
    <location>
        <begin position="21"/>
        <end position="41"/>
    </location>
</feature>
<evidence type="ECO:0000256" key="1">
    <source>
        <dbReference type="SAM" id="Phobius"/>
    </source>
</evidence>
<accession>A0A0A9E068</accession>
<proteinExistence type="predicted"/>
<dbReference type="EMBL" id="GBRH01208508">
    <property type="protein sequence ID" value="JAD89387.1"/>
    <property type="molecule type" value="Transcribed_RNA"/>
</dbReference>
<protein>
    <submittedName>
        <fullName evidence="2">Uncharacterized protein</fullName>
    </submittedName>
</protein>
<dbReference type="AlphaFoldDB" id="A0A0A9E068"/>
<keyword evidence="1" id="KW-0472">Membrane</keyword>
<sequence length="69" mass="7812">MHKQLLLRRSLATHCNLFVELSIFTSTMFSSTALLLLPYSLSSTMRYLDGDRGNQQEGSSSQIDLRFAL</sequence>
<evidence type="ECO:0000313" key="2">
    <source>
        <dbReference type="EMBL" id="JAD89387.1"/>
    </source>
</evidence>
<keyword evidence="1" id="KW-1133">Transmembrane helix</keyword>